<keyword evidence="5" id="KW-0143">Chaperone</keyword>
<evidence type="ECO:0000313" key="6">
    <source>
        <dbReference type="EMBL" id="HGY95643.1"/>
    </source>
</evidence>
<keyword evidence="6" id="KW-0282">Flagellum</keyword>
<reference evidence="6" key="1">
    <citation type="journal article" date="2020" name="mSystems">
        <title>Genome- and Community-Level Interaction Insights into Carbon Utilization and Element Cycling Functions of Hydrothermarchaeota in Hydrothermal Sediment.</title>
        <authorList>
            <person name="Zhou Z."/>
            <person name="Liu Y."/>
            <person name="Xu W."/>
            <person name="Pan J."/>
            <person name="Luo Z.H."/>
            <person name="Li M."/>
        </authorList>
    </citation>
    <scope>NUCLEOTIDE SEQUENCE [LARGE SCALE GENOMIC DNA]</scope>
    <source>
        <strain evidence="6">SpSt-855</strain>
    </source>
</reference>
<keyword evidence="4" id="KW-1005">Bacterial flagellum biogenesis</keyword>
<dbReference type="GO" id="GO:0044780">
    <property type="term" value="P:bacterial-type flagellum assembly"/>
    <property type="evidence" value="ECO:0007669"/>
    <property type="project" value="InterPro"/>
</dbReference>
<proteinExistence type="inferred from homology"/>
<dbReference type="CDD" id="cd16098">
    <property type="entry name" value="FliS"/>
    <property type="match status" value="1"/>
</dbReference>
<dbReference type="InterPro" id="IPR003713">
    <property type="entry name" value="FliS"/>
</dbReference>
<dbReference type="PANTHER" id="PTHR34773">
    <property type="entry name" value="FLAGELLAR SECRETION CHAPERONE FLIS"/>
    <property type="match status" value="1"/>
</dbReference>
<keyword evidence="6" id="KW-0969">Cilium</keyword>
<gene>
    <name evidence="6" type="ORF">ENW50_13300</name>
</gene>
<evidence type="ECO:0000256" key="2">
    <source>
        <dbReference type="ARBA" id="ARBA00008787"/>
    </source>
</evidence>
<comment type="subcellular location">
    <subcellularLocation>
        <location evidence="1">Cytoplasm</location>
        <location evidence="1">Cytosol</location>
    </subcellularLocation>
</comment>
<protein>
    <submittedName>
        <fullName evidence="6">Flagellar protein FliS</fullName>
    </submittedName>
</protein>
<dbReference type="SUPFAM" id="SSF101116">
    <property type="entry name" value="Flagellar export chaperone FliS"/>
    <property type="match status" value="1"/>
</dbReference>
<evidence type="ECO:0000256" key="3">
    <source>
        <dbReference type="ARBA" id="ARBA00022490"/>
    </source>
</evidence>
<sequence>MNYQKEALAGKNPVELIVALYDGMIRFLHEAVAAIERGDTSARRVAIKRVLDILMHLQSRLRMDVGGTSAQSLSEFYAAIFALCLEGSRLASVKRLEEAMACVRDVREAWNVVARDPEVLRLLEQEAQAPQLTHSTLAQEPAMASARWSA</sequence>
<evidence type="ECO:0000256" key="1">
    <source>
        <dbReference type="ARBA" id="ARBA00004514"/>
    </source>
</evidence>
<dbReference type="GO" id="GO:0071973">
    <property type="term" value="P:bacterial-type flagellum-dependent cell motility"/>
    <property type="evidence" value="ECO:0007669"/>
    <property type="project" value="TreeGrafter"/>
</dbReference>
<organism evidence="6">
    <name type="scientific">Acidobacterium capsulatum</name>
    <dbReference type="NCBI Taxonomy" id="33075"/>
    <lineage>
        <taxon>Bacteria</taxon>
        <taxon>Pseudomonadati</taxon>
        <taxon>Acidobacteriota</taxon>
        <taxon>Terriglobia</taxon>
        <taxon>Terriglobales</taxon>
        <taxon>Acidobacteriaceae</taxon>
        <taxon>Acidobacterium</taxon>
    </lineage>
</organism>
<dbReference type="Pfam" id="PF02561">
    <property type="entry name" value="FliS"/>
    <property type="match status" value="1"/>
</dbReference>
<dbReference type="GO" id="GO:0005829">
    <property type="term" value="C:cytosol"/>
    <property type="evidence" value="ECO:0007669"/>
    <property type="project" value="UniProtKB-SubCell"/>
</dbReference>
<name>A0A7V4XUU3_9BACT</name>
<dbReference type="EMBL" id="DTKL01000081">
    <property type="protein sequence ID" value="HGY95643.1"/>
    <property type="molecule type" value="Genomic_DNA"/>
</dbReference>
<keyword evidence="6" id="KW-0966">Cell projection</keyword>
<dbReference type="Gene3D" id="1.20.120.340">
    <property type="entry name" value="Flagellar protein FliS"/>
    <property type="match status" value="1"/>
</dbReference>
<evidence type="ECO:0000256" key="5">
    <source>
        <dbReference type="ARBA" id="ARBA00023186"/>
    </source>
</evidence>
<comment type="caution">
    <text evidence="6">The sequence shown here is derived from an EMBL/GenBank/DDBJ whole genome shotgun (WGS) entry which is preliminary data.</text>
</comment>
<dbReference type="PANTHER" id="PTHR34773:SF1">
    <property type="entry name" value="FLAGELLAR SECRETION CHAPERONE FLIS"/>
    <property type="match status" value="1"/>
</dbReference>
<comment type="similarity">
    <text evidence="2">Belongs to the FliS family.</text>
</comment>
<dbReference type="InterPro" id="IPR036584">
    <property type="entry name" value="FliS_sf"/>
</dbReference>
<dbReference type="AlphaFoldDB" id="A0A7V4XUU3"/>
<accession>A0A7V4XUU3</accession>
<keyword evidence="3" id="KW-0963">Cytoplasm</keyword>
<evidence type="ECO:0000256" key="4">
    <source>
        <dbReference type="ARBA" id="ARBA00022795"/>
    </source>
</evidence>